<proteinExistence type="predicted"/>
<name>A0A0D6R8P3_ARACU</name>
<evidence type="ECO:0000313" key="1">
    <source>
        <dbReference type="EMBL" id="JAG98290.1"/>
    </source>
</evidence>
<sequence length="372" mass="42514">MFLDNSPVNVQINLEQPVGLISSAFNSVCFITENDTVLERTIEITKLSDVPLNGYFIDSKLYSFCRALFKQKTNVRVFVRNKRTNETYEQAYDAADNSEYYFTVIDSKDISTILSFNDHIQYEMKLQFFSLNQDVSTQIMSRKIVYFYQPYFDDYILYDSGNIVETDNDFFIETTTNSYYTSDGIVVDWDDTSNLLLEVQDLTTQQAETIPYKYPEAAWIGACGGLFPSRVQWLWKELIGARVFDLKQIPDLSTTYSIVHKIESTNGSGLTGQEVPIEQQVSLDWVKYAIQKNLWNILYTSRKVSATSNGLLILENGLKEVLDVAVDEGIFSTYQITQRVVDANTAKASFKFTAYLVHSILGVDKVEGVVYQ</sequence>
<organism evidence="1">
    <name type="scientific">Araucaria cunninghamii</name>
    <name type="common">Hoop pine</name>
    <name type="synonym">Moreton Bay pine</name>
    <dbReference type="NCBI Taxonomy" id="56994"/>
    <lineage>
        <taxon>Eukaryota</taxon>
        <taxon>Viridiplantae</taxon>
        <taxon>Streptophyta</taxon>
        <taxon>Embryophyta</taxon>
        <taxon>Tracheophyta</taxon>
        <taxon>Spermatophyta</taxon>
        <taxon>Pinopsida</taxon>
        <taxon>Pinidae</taxon>
        <taxon>Conifers II</taxon>
        <taxon>Araucariales</taxon>
        <taxon>Araucariaceae</taxon>
        <taxon>Araucaria</taxon>
    </lineage>
</organism>
<dbReference type="EMBL" id="GCKF01026741">
    <property type="protein sequence ID" value="JAG98290.1"/>
    <property type="molecule type" value="Transcribed_RNA"/>
</dbReference>
<dbReference type="AlphaFoldDB" id="A0A0D6R8P3"/>
<accession>A0A0D6R8P3</accession>
<protein>
    <submittedName>
        <fullName evidence="1">Uncharacterized protein</fullName>
    </submittedName>
</protein>
<reference evidence="1" key="1">
    <citation type="submission" date="2015-03" db="EMBL/GenBank/DDBJ databases">
        <title>A transcriptome of Araucaria cunninghamii, an australian fine timber species.</title>
        <authorList>
            <person name="Jing Yi C.J.Y."/>
            <person name="Yin San L.Y.S."/>
            <person name="Abdul Karim S.S."/>
            <person name="Wan Azmi N.N."/>
            <person name="Hercus R.R."/>
            <person name="Croft L.L."/>
        </authorList>
    </citation>
    <scope>NUCLEOTIDE SEQUENCE</scope>
    <source>
        <strain evidence="1">MI0301</strain>
        <tissue evidence="1">Leaf</tissue>
    </source>
</reference>